<feature type="compositionally biased region" description="Basic and acidic residues" evidence="1">
    <location>
        <begin position="33"/>
        <end position="43"/>
    </location>
</feature>
<accession>A0A090CNH7</accession>
<dbReference type="Proteomes" id="UP000001197">
    <property type="component" value="Chromosome 3"/>
</dbReference>
<dbReference type="PANTHER" id="PTHR33112:SF8">
    <property type="entry name" value="HETEROKARYON INCOMPATIBILITY DOMAIN-CONTAINING PROTEIN"/>
    <property type="match status" value="1"/>
</dbReference>
<feature type="compositionally biased region" description="Acidic residues" evidence="1">
    <location>
        <begin position="44"/>
        <end position="55"/>
    </location>
</feature>
<evidence type="ECO:0000313" key="4">
    <source>
        <dbReference type="Proteomes" id="UP000001197"/>
    </source>
</evidence>
<reference evidence="3 4" key="1">
    <citation type="journal article" date="2008" name="Genome Biol.">
        <title>The genome sequence of the model ascomycete fungus Podospora anserina.</title>
        <authorList>
            <person name="Espagne E."/>
            <person name="Lespinet O."/>
            <person name="Malagnac F."/>
            <person name="Da Silva C."/>
            <person name="Jaillon O."/>
            <person name="Porcel B.M."/>
            <person name="Couloux A."/>
            <person name="Aury J.-M."/>
            <person name="Segurens B."/>
            <person name="Poulain J."/>
            <person name="Anthouard V."/>
            <person name="Grossetete S."/>
            <person name="Khalili H."/>
            <person name="Coppin E."/>
            <person name="Dequard-Chablat M."/>
            <person name="Picard M."/>
            <person name="Contamine V."/>
            <person name="Arnaise S."/>
            <person name="Bourdais A."/>
            <person name="Berteaux-Lecellier V."/>
            <person name="Gautheret D."/>
            <person name="de Vries R.P."/>
            <person name="Battaglia E."/>
            <person name="Coutinho P.M."/>
            <person name="Danchin E.G.J."/>
            <person name="Henrissat B."/>
            <person name="El Khoury R."/>
            <person name="Sainsard-Chanet A."/>
            <person name="Boivin A."/>
            <person name="Pinan-Lucarre B."/>
            <person name="Sellem C.H."/>
            <person name="Debuchy R."/>
            <person name="Wincker P."/>
            <person name="Weissenbach J."/>
            <person name="Silar P."/>
        </authorList>
    </citation>
    <scope>NUCLEOTIDE SEQUENCE [LARGE SCALE GENOMIC DNA]</scope>
    <source>
        <strain evidence="4">S / ATCC MYA-4624 / DSM 980 / FGSC 10383</strain>
    </source>
</reference>
<proteinExistence type="predicted"/>
<dbReference type="EMBL" id="FO904938">
    <property type="protein sequence ID" value="CDP27659.1"/>
    <property type="molecule type" value="Genomic_DNA"/>
</dbReference>
<organism evidence="3 4">
    <name type="scientific">Podospora anserina (strain S / ATCC MYA-4624 / DSM 980 / FGSC 10383)</name>
    <name type="common">Pleurage anserina</name>
    <dbReference type="NCBI Taxonomy" id="515849"/>
    <lineage>
        <taxon>Eukaryota</taxon>
        <taxon>Fungi</taxon>
        <taxon>Dikarya</taxon>
        <taxon>Ascomycota</taxon>
        <taxon>Pezizomycotina</taxon>
        <taxon>Sordariomycetes</taxon>
        <taxon>Sordariomycetidae</taxon>
        <taxon>Sordariales</taxon>
        <taxon>Podosporaceae</taxon>
        <taxon>Podospora</taxon>
        <taxon>Podospora anserina</taxon>
    </lineage>
</organism>
<evidence type="ECO:0000313" key="3">
    <source>
        <dbReference type="EMBL" id="CDP27659.1"/>
    </source>
</evidence>
<evidence type="ECO:0000256" key="1">
    <source>
        <dbReference type="SAM" id="MobiDB-lite"/>
    </source>
</evidence>
<reference evidence="4" key="2">
    <citation type="journal article" date="2014" name="Genetics">
        <title>Maintaining two mating types: Structure of the mating type locus and its role in heterokaryosis in Podospora anserina.</title>
        <authorList>
            <person name="Grognet P."/>
            <person name="Bidard F."/>
            <person name="Kuchly C."/>
            <person name="Tong L.C.H."/>
            <person name="Coppin E."/>
            <person name="Benkhali J.A."/>
            <person name="Couloux A."/>
            <person name="Wincker P."/>
            <person name="Debuchy R."/>
            <person name="Silar P."/>
        </authorList>
    </citation>
    <scope>GENOME REANNOTATION</scope>
    <source>
        <strain evidence="4">S / ATCC MYA-4624 / DSM 980 / FGSC 10383</strain>
    </source>
</reference>
<protein>
    <recommendedName>
        <fullName evidence="2">Heterokaryon incompatibility domain-containing protein</fullName>
    </recommendedName>
</protein>
<keyword evidence="4" id="KW-1185">Reference proteome</keyword>
<dbReference type="InParanoid" id="A0A090CNH7"/>
<dbReference type="STRING" id="515849.A0A090CNH7"/>
<dbReference type="Pfam" id="PF06985">
    <property type="entry name" value="HET"/>
    <property type="match status" value="1"/>
</dbReference>
<sequence>MASLSSGPQSGISLWDHRLWTHNKSALDIPPDNSDRLKDTHLEDSEDDDVEDDGSDSGLNQDIKSHPDDAWLKHMDAPHSCHLCSNVVILEDGLPVHAFSQGGRCILRLSMSDKRMWKAGEKCPLFRYLYSVFQERRHLRPHRYSTYAAVASDVEVGKSASAGTSPRKDLFIGVRDGKIKFLYRWPRFRCDDEDSPAGDALLSLPEALIYTRVTSDWAYSKAKAWIDDCTLHHVSCRLEPSSFVPTRLLDVTAIIDNKIRVVESKSVPNIGNHARWAALSYVWGGLQPVRTLKANIEDHHKGIPLAKLPPTIQHAIAVCQNIGIPHLWIDCLCIIQDDNDDLAVELRSMAQIYQYSTVTINAASADSVHKGFLQDRPIYFYEDTVHPVQISFRPSKSSPNPNTTALLLKANNSYGLEDLDPIRTRGWTYQERKLPVRSLHYSTAGLEWSCRHVVATTVTGANKRDDPLSRDLPVVPGQALAPWSRIVSDYTNRKLSFPGDKITAVSAIAAIYEQEQKKTYVAGLWKEDMPACLVWSVMASGMRPRYGVYTGPSWSWASTDSHVSFKTEEEDEEGVVFYGTVLKAEAEPVMPKARFAAVKSASLVIRGRVHRVSLRVDFETVESDIEGVVSKEKKANVTVTAARAYADKIGVNLDAWEDGWAGDSGSAVVDVLLMPLFERTVHDPDIGMSNWGGLVVVETEKGAYRRIGYFEEYFYKRTVGRVTFADFIVGAELRDVLLV</sequence>
<feature type="domain" description="Heterokaryon incompatibility" evidence="2">
    <location>
        <begin position="276"/>
        <end position="431"/>
    </location>
</feature>
<dbReference type="InterPro" id="IPR010730">
    <property type="entry name" value="HET"/>
</dbReference>
<feature type="region of interest" description="Disordered" evidence="1">
    <location>
        <begin position="29"/>
        <end position="65"/>
    </location>
</feature>
<dbReference type="eggNOG" id="ENOG502RZ77">
    <property type="taxonomic scope" value="Eukaryota"/>
</dbReference>
<dbReference type="PANTHER" id="PTHR33112">
    <property type="entry name" value="DOMAIN PROTEIN, PUTATIVE-RELATED"/>
    <property type="match status" value="1"/>
</dbReference>
<dbReference type="AlphaFoldDB" id="A0A090CNH7"/>
<evidence type="ECO:0000259" key="2">
    <source>
        <dbReference type="Pfam" id="PF06985"/>
    </source>
</evidence>
<name>A0A090CNH7_PODAN</name>